<dbReference type="AlphaFoldDB" id="A0A919MTN1"/>
<keyword evidence="2" id="KW-0812">Transmembrane</keyword>
<dbReference type="Proteomes" id="UP000636960">
    <property type="component" value="Unassembled WGS sequence"/>
</dbReference>
<accession>A0A919MTN1</accession>
<gene>
    <name evidence="3" type="ORF">Ari01nite_68910</name>
</gene>
<name>A0A919MTN1_9ACTN</name>
<organism evidence="3 4">
    <name type="scientific">Paractinoplanes rishiriensis</name>
    <dbReference type="NCBI Taxonomy" id="1050105"/>
    <lineage>
        <taxon>Bacteria</taxon>
        <taxon>Bacillati</taxon>
        <taxon>Actinomycetota</taxon>
        <taxon>Actinomycetes</taxon>
        <taxon>Micromonosporales</taxon>
        <taxon>Micromonosporaceae</taxon>
        <taxon>Paractinoplanes</taxon>
    </lineage>
</organism>
<reference evidence="3" key="1">
    <citation type="submission" date="2021-01" db="EMBL/GenBank/DDBJ databases">
        <title>Whole genome shotgun sequence of Actinoplanes rishiriensis NBRC 108556.</title>
        <authorList>
            <person name="Komaki H."/>
            <person name="Tamura T."/>
        </authorList>
    </citation>
    <scope>NUCLEOTIDE SEQUENCE</scope>
    <source>
        <strain evidence="3">NBRC 108556</strain>
    </source>
</reference>
<dbReference type="Gene3D" id="2.40.50.100">
    <property type="match status" value="1"/>
</dbReference>
<keyword evidence="4" id="KW-1185">Reference proteome</keyword>
<protein>
    <submittedName>
        <fullName evidence="3">Uncharacterized protein</fullName>
    </submittedName>
</protein>
<evidence type="ECO:0000313" key="3">
    <source>
        <dbReference type="EMBL" id="GIE99426.1"/>
    </source>
</evidence>
<feature type="transmembrane region" description="Helical" evidence="2">
    <location>
        <begin position="35"/>
        <end position="55"/>
    </location>
</feature>
<keyword evidence="2" id="KW-1133">Transmembrane helix</keyword>
<keyword evidence="2" id="KW-0472">Membrane</keyword>
<sequence>MVQSSEMSPPEAGPVEAPRVPPAGRRRVNWRKWRARFFVLLLLAAAVLAFIRISASRAAESDRVSLEEVALTAQVLPVEPALTGQVTSVLVTALQPVRPGQRVGTMEVVGTDQDGDPKITKVNLTAPRAGIVIDVPTPVGSTVGPGQPLLQLYDPAQLTFVTEVPVEDLPVIAPTMTAVLRTEGVNRAVRATVQRIIPRVEGARTTSGDDPDALQVVLVPASARDVEGLVPGLRFTGYINTVSGRPGTARLVSLPYPETSSRGV</sequence>
<evidence type="ECO:0000256" key="2">
    <source>
        <dbReference type="SAM" id="Phobius"/>
    </source>
</evidence>
<evidence type="ECO:0000313" key="4">
    <source>
        <dbReference type="Proteomes" id="UP000636960"/>
    </source>
</evidence>
<dbReference type="RefSeq" id="WP_203786426.1">
    <property type="nucleotide sequence ID" value="NZ_BOMV01000073.1"/>
</dbReference>
<evidence type="ECO:0000256" key="1">
    <source>
        <dbReference type="SAM" id="MobiDB-lite"/>
    </source>
</evidence>
<comment type="caution">
    <text evidence="3">The sequence shown here is derived from an EMBL/GenBank/DDBJ whole genome shotgun (WGS) entry which is preliminary data.</text>
</comment>
<feature type="compositionally biased region" description="Low complexity" evidence="1">
    <location>
        <begin position="9"/>
        <end position="18"/>
    </location>
</feature>
<proteinExistence type="predicted"/>
<feature type="region of interest" description="Disordered" evidence="1">
    <location>
        <begin position="1"/>
        <end position="21"/>
    </location>
</feature>
<dbReference type="EMBL" id="BOMV01000073">
    <property type="protein sequence ID" value="GIE99426.1"/>
    <property type="molecule type" value="Genomic_DNA"/>
</dbReference>